<evidence type="ECO:0000313" key="3">
    <source>
        <dbReference type="Proteomes" id="UP000324222"/>
    </source>
</evidence>
<dbReference type="Proteomes" id="UP000324222">
    <property type="component" value="Unassembled WGS sequence"/>
</dbReference>
<dbReference type="OrthoDB" id="2272012at2759"/>
<reference evidence="2 3" key="1">
    <citation type="submission" date="2019-05" db="EMBL/GenBank/DDBJ databases">
        <title>Another draft genome of Portunus trituberculatus and its Hox gene families provides insights of decapod evolution.</title>
        <authorList>
            <person name="Jeong J.-H."/>
            <person name="Song I."/>
            <person name="Kim S."/>
            <person name="Choi T."/>
            <person name="Kim D."/>
            <person name="Ryu S."/>
            <person name="Kim W."/>
        </authorList>
    </citation>
    <scope>NUCLEOTIDE SEQUENCE [LARGE SCALE GENOMIC DNA]</scope>
    <source>
        <tissue evidence="2">Muscle</tissue>
    </source>
</reference>
<proteinExistence type="predicted"/>
<organism evidence="2 3">
    <name type="scientific">Portunus trituberculatus</name>
    <name type="common">Swimming crab</name>
    <name type="synonym">Neptunus trituberculatus</name>
    <dbReference type="NCBI Taxonomy" id="210409"/>
    <lineage>
        <taxon>Eukaryota</taxon>
        <taxon>Metazoa</taxon>
        <taxon>Ecdysozoa</taxon>
        <taxon>Arthropoda</taxon>
        <taxon>Crustacea</taxon>
        <taxon>Multicrustacea</taxon>
        <taxon>Malacostraca</taxon>
        <taxon>Eumalacostraca</taxon>
        <taxon>Eucarida</taxon>
        <taxon>Decapoda</taxon>
        <taxon>Pleocyemata</taxon>
        <taxon>Brachyura</taxon>
        <taxon>Eubrachyura</taxon>
        <taxon>Portunoidea</taxon>
        <taxon>Portunidae</taxon>
        <taxon>Portuninae</taxon>
        <taxon>Portunus</taxon>
    </lineage>
</organism>
<comment type="caution">
    <text evidence="2">The sequence shown here is derived from an EMBL/GenBank/DDBJ whole genome shotgun (WGS) entry which is preliminary data.</text>
</comment>
<keyword evidence="3" id="KW-1185">Reference proteome</keyword>
<evidence type="ECO:0000313" key="2">
    <source>
        <dbReference type="EMBL" id="MPC36671.1"/>
    </source>
</evidence>
<gene>
    <name evidence="2" type="ORF">E2C01_030139</name>
</gene>
<feature type="compositionally biased region" description="Polar residues" evidence="1">
    <location>
        <begin position="81"/>
        <end position="93"/>
    </location>
</feature>
<protein>
    <submittedName>
        <fullName evidence="2">Uncharacterized protein</fullName>
    </submittedName>
</protein>
<evidence type="ECO:0000256" key="1">
    <source>
        <dbReference type="SAM" id="MobiDB-lite"/>
    </source>
</evidence>
<accession>A0A5B7EQ50</accession>
<name>A0A5B7EQ50_PORTR</name>
<feature type="compositionally biased region" description="Low complexity" evidence="1">
    <location>
        <begin position="38"/>
        <end position="52"/>
    </location>
</feature>
<dbReference type="AlphaFoldDB" id="A0A5B7EQ50"/>
<feature type="region of interest" description="Disordered" evidence="1">
    <location>
        <begin position="24"/>
        <end position="110"/>
    </location>
</feature>
<sequence>MKIIFCSSKLRRWFRHIQEAQEAYTAREGRNRRTHPHTPLQDPDDSTPTSSDALRDVDDGVEVDGGEAADTTAESLVDSKIQPQQGAAKSLGSSGRIEELPAPAIPAQPPASPETLLKKTGECLVAPCIVVHGSGGTTKCLLSSHYEGSDQKRVVAVQVVMVNDAEW</sequence>
<dbReference type="EMBL" id="VSRR010003575">
    <property type="protein sequence ID" value="MPC36671.1"/>
    <property type="molecule type" value="Genomic_DNA"/>
</dbReference>